<dbReference type="PANTHER" id="PTHR46732">
    <property type="entry name" value="ATP-DEPENDENT PROTEASE LA (LON) DOMAIN PROTEIN"/>
    <property type="match status" value="1"/>
</dbReference>
<dbReference type="Proteomes" id="UP001310022">
    <property type="component" value="Unassembled WGS sequence"/>
</dbReference>
<protein>
    <recommendedName>
        <fullName evidence="1">Lon N-terminal domain-containing protein</fullName>
    </recommendedName>
</protein>
<evidence type="ECO:0000259" key="1">
    <source>
        <dbReference type="SMART" id="SM00464"/>
    </source>
</evidence>
<keyword evidence="3" id="KW-1185">Reference proteome</keyword>
<dbReference type="Gene3D" id="2.30.130.40">
    <property type="entry name" value="LON domain-like"/>
    <property type="match status" value="1"/>
</dbReference>
<sequence>MLQSYIPLFPLKIVVFPSEKVNLHIFERKYKQMVHDCLRGDRLFGILSAVDNEKMYGTSVYLRAINKVYPDGRMDIQVMGQRAFIVEEFDEVKTSREYSAGLVRYLDNDMEVDEDKVLELKEKVREFFQSLEMVGRVEFNQQPKAFGIGHYLGLSLEQKYELLKIEEEKGRQHYLIEHLKATIPIAKQFNEAKRRIRMNGHYKYFDLGDPIDPDFPMGEN</sequence>
<evidence type="ECO:0000313" key="2">
    <source>
        <dbReference type="EMBL" id="GJM62379.1"/>
    </source>
</evidence>
<proteinExistence type="predicted"/>
<evidence type="ECO:0000313" key="3">
    <source>
        <dbReference type="Proteomes" id="UP001310022"/>
    </source>
</evidence>
<dbReference type="SUPFAM" id="SSF88697">
    <property type="entry name" value="PUA domain-like"/>
    <property type="match status" value="1"/>
</dbReference>
<accession>A0AAN5AKQ1</accession>
<dbReference type="InterPro" id="IPR015947">
    <property type="entry name" value="PUA-like_sf"/>
</dbReference>
<feature type="domain" description="Lon N-terminal" evidence="1">
    <location>
        <begin position="5"/>
        <end position="181"/>
    </location>
</feature>
<reference evidence="2 3" key="1">
    <citation type="submission" date="2021-12" db="EMBL/GenBank/DDBJ databases">
        <title>Genome sequencing of bacteria with rrn-lacking chromosome and rrn-plasmid.</title>
        <authorList>
            <person name="Anda M."/>
            <person name="Iwasaki W."/>
        </authorList>
    </citation>
    <scope>NUCLEOTIDE SEQUENCE [LARGE SCALE GENOMIC DNA]</scope>
    <source>
        <strain evidence="2 3">NBRC 15940</strain>
    </source>
</reference>
<dbReference type="PANTHER" id="PTHR46732:SF8">
    <property type="entry name" value="ATP-DEPENDENT PROTEASE LA (LON) DOMAIN PROTEIN"/>
    <property type="match status" value="1"/>
</dbReference>
<dbReference type="AlphaFoldDB" id="A0AAN5AKQ1"/>
<dbReference type="EMBL" id="BQKE01000001">
    <property type="protein sequence ID" value="GJM62379.1"/>
    <property type="molecule type" value="Genomic_DNA"/>
</dbReference>
<gene>
    <name evidence="2" type="ORF">PEDI_29310</name>
</gene>
<name>A0AAN5AKQ1_9BACT</name>
<dbReference type="InterPro" id="IPR003111">
    <property type="entry name" value="Lon_prtase_N"/>
</dbReference>
<dbReference type="SMART" id="SM00464">
    <property type="entry name" value="LON"/>
    <property type="match status" value="1"/>
</dbReference>
<dbReference type="RefSeq" id="WP_338237660.1">
    <property type="nucleotide sequence ID" value="NZ_BQKE01000001.1"/>
</dbReference>
<organism evidence="2 3">
    <name type="scientific">Persicobacter diffluens</name>
    <dbReference type="NCBI Taxonomy" id="981"/>
    <lineage>
        <taxon>Bacteria</taxon>
        <taxon>Pseudomonadati</taxon>
        <taxon>Bacteroidota</taxon>
        <taxon>Cytophagia</taxon>
        <taxon>Cytophagales</taxon>
        <taxon>Persicobacteraceae</taxon>
        <taxon>Persicobacter</taxon>
    </lineage>
</organism>
<comment type="caution">
    <text evidence="2">The sequence shown here is derived from an EMBL/GenBank/DDBJ whole genome shotgun (WGS) entry which is preliminary data.</text>
</comment>
<dbReference type="Pfam" id="PF02190">
    <property type="entry name" value="LON_substr_bdg"/>
    <property type="match status" value="1"/>
</dbReference>
<dbReference type="InterPro" id="IPR046336">
    <property type="entry name" value="Lon_prtase_N_sf"/>
</dbReference>